<evidence type="ECO:0000259" key="4">
    <source>
        <dbReference type="PROSITE" id="PS50921"/>
    </source>
</evidence>
<proteinExistence type="predicted"/>
<dbReference type="PROSITE" id="PS50921">
    <property type="entry name" value="ANTAR"/>
    <property type="match status" value="1"/>
</dbReference>
<dbReference type="Pfam" id="PF03861">
    <property type="entry name" value="ANTAR"/>
    <property type="match status" value="1"/>
</dbReference>
<dbReference type="GO" id="GO:0000160">
    <property type="term" value="P:phosphorelay signal transduction system"/>
    <property type="evidence" value="ECO:0007669"/>
    <property type="project" value="UniProtKB-KW"/>
</dbReference>
<feature type="domain" description="ANTAR" evidence="4">
    <location>
        <begin position="130"/>
        <end position="191"/>
    </location>
</feature>
<evidence type="ECO:0000313" key="6">
    <source>
        <dbReference type="Proteomes" id="UP000244240"/>
    </source>
</evidence>
<dbReference type="PANTHER" id="PTHR43367">
    <property type="match status" value="1"/>
</dbReference>
<dbReference type="InterPro" id="IPR036388">
    <property type="entry name" value="WH-like_DNA-bd_sf"/>
</dbReference>
<sequence>MGVIRTGKAKILLAEDNTILRMDLHEILIQAGYEVVAEAGNGNEAIELSASHRPNLVLMDIKMPKMNGLKASRIIGNAYNIPSLILTAYSQKEFVQEAENAFIVGYLVKPIRETDLVPAVEVALQQAKRLYSLQSQNRELNQKLEDRKIIERAKGLLMKEKGWAEEAAFKKMRSYCMMHNLSMVNLARSILEKERTDYPPDHDQKRK</sequence>
<protein>
    <submittedName>
        <fullName evidence="5">Response regulator receiver and ANTAR domain protein</fullName>
    </submittedName>
</protein>
<dbReference type="Gene3D" id="3.40.50.2300">
    <property type="match status" value="1"/>
</dbReference>
<dbReference type="InterPro" id="IPR011006">
    <property type="entry name" value="CheY-like_superfamily"/>
</dbReference>
<organism evidence="5 6">
    <name type="scientific">Melghirimyces profundicolus</name>
    <dbReference type="NCBI Taxonomy" id="1242148"/>
    <lineage>
        <taxon>Bacteria</taxon>
        <taxon>Bacillati</taxon>
        <taxon>Bacillota</taxon>
        <taxon>Bacilli</taxon>
        <taxon>Bacillales</taxon>
        <taxon>Thermoactinomycetaceae</taxon>
        <taxon>Melghirimyces</taxon>
    </lineage>
</organism>
<reference evidence="5 6" key="1">
    <citation type="submission" date="2018-04" db="EMBL/GenBank/DDBJ databases">
        <title>Genomic Encyclopedia of Archaeal and Bacterial Type Strains, Phase II (KMG-II): from individual species to whole genera.</title>
        <authorList>
            <person name="Goeker M."/>
        </authorList>
    </citation>
    <scope>NUCLEOTIDE SEQUENCE [LARGE SCALE GENOMIC DNA]</scope>
    <source>
        <strain evidence="5 6">DSM 45787</strain>
    </source>
</reference>
<evidence type="ECO:0000313" key="5">
    <source>
        <dbReference type="EMBL" id="PTX64649.1"/>
    </source>
</evidence>
<evidence type="ECO:0000256" key="1">
    <source>
        <dbReference type="ARBA" id="ARBA00023012"/>
    </source>
</evidence>
<evidence type="ECO:0000256" key="2">
    <source>
        <dbReference type="PROSITE-ProRule" id="PRU00169"/>
    </source>
</evidence>
<dbReference type="GO" id="GO:0003723">
    <property type="term" value="F:RNA binding"/>
    <property type="evidence" value="ECO:0007669"/>
    <property type="project" value="InterPro"/>
</dbReference>
<accession>A0A2T6C8N0</accession>
<evidence type="ECO:0000259" key="3">
    <source>
        <dbReference type="PROSITE" id="PS50110"/>
    </source>
</evidence>
<dbReference type="SMART" id="SM00448">
    <property type="entry name" value="REC"/>
    <property type="match status" value="1"/>
</dbReference>
<keyword evidence="6" id="KW-1185">Reference proteome</keyword>
<dbReference type="Proteomes" id="UP000244240">
    <property type="component" value="Unassembled WGS sequence"/>
</dbReference>
<dbReference type="PROSITE" id="PS50110">
    <property type="entry name" value="RESPONSE_REGULATORY"/>
    <property type="match status" value="1"/>
</dbReference>
<feature type="domain" description="Response regulatory" evidence="3">
    <location>
        <begin position="10"/>
        <end position="124"/>
    </location>
</feature>
<dbReference type="PIRSF" id="PIRSF036382">
    <property type="entry name" value="RR_antiterm"/>
    <property type="match status" value="1"/>
</dbReference>
<keyword evidence="1" id="KW-0902">Two-component regulatory system</keyword>
<comment type="caution">
    <text evidence="5">The sequence shown here is derived from an EMBL/GenBank/DDBJ whole genome shotgun (WGS) entry which is preliminary data.</text>
</comment>
<dbReference type="PANTHER" id="PTHR43367:SF1">
    <property type="entry name" value="TWO-COMPONENT RESPONSE REGULATOR-LIKE APRR6-RELATED"/>
    <property type="match status" value="1"/>
</dbReference>
<dbReference type="Pfam" id="PF00072">
    <property type="entry name" value="Response_reg"/>
    <property type="match status" value="1"/>
</dbReference>
<dbReference type="SUPFAM" id="SSF52172">
    <property type="entry name" value="CheY-like"/>
    <property type="match status" value="1"/>
</dbReference>
<feature type="modified residue" description="4-aspartylphosphate" evidence="2">
    <location>
        <position position="60"/>
    </location>
</feature>
<name>A0A2T6C8N0_9BACL</name>
<dbReference type="InterPro" id="IPR008327">
    <property type="entry name" value="Sig_transdc_resp-reg_antiterm"/>
</dbReference>
<dbReference type="EMBL" id="QBKR01000002">
    <property type="protein sequence ID" value="PTX64649.1"/>
    <property type="molecule type" value="Genomic_DNA"/>
</dbReference>
<dbReference type="InterPro" id="IPR005561">
    <property type="entry name" value="ANTAR"/>
</dbReference>
<dbReference type="Gene3D" id="1.10.10.10">
    <property type="entry name" value="Winged helix-like DNA-binding domain superfamily/Winged helix DNA-binding domain"/>
    <property type="match status" value="1"/>
</dbReference>
<dbReference type="SMART" id="SM01012">
    <property type="entry name" value="ANTAR"/>
    <property type="match status" value="1"/>
</dbReference>
<dbReference type="AlphaFoldDB" id="A0A2T6C8N0"/>
<keyword evidence="2" id="KW-0597">Phosphoprotein</keyword>
<dbReference type="InterPro" id="IPR001789">
    <property type="entry name" value="Sig_transdc_resp-reg_receiver"/>
</dbReference>
<gene>
    <name evidence="5" type="ORF">C8P63_102143</name>
</gene>